<reference evidence="2" key="1">
    <citation type="submission" date="2025-08" db="UniProtKB">
        <authorList>
            <consortium name="RefSeq"/>
        </authorList>
    </citation>
    <scope>IDENTIFICATION</scope>
    <source>
        <strain evidence="2">Tuebingen</strain>
        <tissue evidence="2">Fibroblasts and whole tissue</tissue>
    </source>
</reference>
<keyword evidence="1" id="KW-1185">Reference proteome</keyword>
<proteinExistence type="predicted"/>
<dbReference type="RefSeq" id="XP_073800670.1">
    <property type="nucleotide sequence ID" value="XM_073944569.1"/>
</dbReference>
<organism evidence="1 2">
    <name type="scientific">Danio rerio</name>
    <name type="common">Zebrafish</name>
    <name type="synonym">Brachydanio rerio</name>
    <dbReference type="NCBI Taxonomy" id="7955"/>
    <lineage>
        <taxon>Eukaryota</taxon>
        <taxon>Metazoa</taxon>
        <taxon>Chordata</taxon>
        <taxon>Craniata</taxon>
        <taxon>Vertebrata</taxon>
        <taxon>Euteleostomi</taxon>
        <taxon>Actinopterygii</taxon>
        <taxon>Neopterygii</taxon>
        <taxon>Teleostei</taxon>
        <taxon>Ostariophysi</taxon>
        <taxon>Cypriniformes</taxon>
        <taxon>Danionidae</taxon>
        <taxon>Danioninae</taxon>
        <taxon>Danio</taxon>
    </lineage>
</organism>
<dbReference type="Proteomes" id="UP000000437">
    <property type="component" value="Chromosome 3"/>
</dbReference>
<protein>
    <submittedName>
        <fullName evidence="2">Uncharacterized protein si:dkey-66i24.9</fullName>
    </submittedName>
</protein>
<evidence type="ECO:0000313" key="2">
    <source>
        <dbReference type="RefSeq" id="XP_073800670.1"/>
    </source>
</evidence>
<accession>A0AC58J2F2</accession>
<gene>
    <name evidence="2" type="primary">si:dkey-66i24.9</name>
</gene>
<sequence>MAFVKKEEEEEEACYPQPCCINDEKHAGVIKVKEEVQDENEVEEKYQPQSFQDAIKEEQSLSSSQTEDTSSQSSAQITRRPQCGNTLAHTRNSTKQVTSDKPSENHSRTGQFTCNQCGKTYVYKSKYDQHMQIHTNNIFSCSLCEKSFIYKTQLDIHMRVHTKEEPYTCHQCDETFRWSNSLKYHLLRHHSEVLQYKCDQCPKTFAKASYLKTHLNTHAEEKYCDCAACKKRFLQSGKAGAVNATGVSHKKKNTFTCSKCGQVFTCKRRLDKHMVSHDKGTCAQCGRMFATLQTLKMHMRVHTGEKPFTCSQCGKKFSHDGTFRRHKLNCHQDAQAVLPEKKIPKSKR</sequence>
<name>A0AC58J2F2_DANRE</name>
<evidence type="ECO:0000313" key="1">
    <source>
        <dbReference type="Proteomes" id="UP000000437"/>
    </source>
</evidence>